<gene>
    <name evidence="3" type="ORF">B1199_00190</name>
</gene>
<name>A0A244CTG3_PSEDV</name>
<evidence type="ECO:0000259" key="2">
    <source>
        <dbReference type="Pfam" id="PF01321"/>
    </source>
</evidence>
<dbReference type="InterPro" id="IPR050659">
    <property type="entry name" value="Peptidase_M24B"/>
</dbReference>
<dbReference type="PANTHER" id="PTHR46112">
    <property type="entry name" value="AMINOPEPTIDASE"/>
    <property type="match status" value="1"/>
</dbReference>
<dbReference type="OrthoDB" id="9761809at2"/>
<dbReference type="InterPro" id="IPR000587">
    <property type="entry name" value="Creatinase_N"/>
</dbReference>
<dbReference type="SUPFAM" id="SSF55920">
    <property type="entry name" value="Creatinase/aminopeptidase"/>
    <property type="match status" value="1"/>
</dbReference>
<dbReference type="InterPro" id="IPR000994">
    <property type="entry name" value="Pept_M24"/>
</dbReference>
<feature type="domain" description="Peptidase M24" evidence="1">
    <location>
        <begin position="177"/>
        <end position="384"/>
    </location>
</feature>
<feature type="domain" description="Creatinase N-terminal" evidence="2">
    <location>
        <begin position="35"/>
        <end position="168"/>
    </location>
</feature>
<dbReference type="EMBL" id="MWPV01000001">
    <property type="protein sequence ID" value="OUL58746.1"/>
    <property type="molecule type" value="Genomic_DNA"/>
</dbReference>
<organism evidence="3 4">
    <name type="scientific">Pseudoalteromonas ulvae</name>
    <dbReference type="NCBI Taxonomy" id="107327"/>
    <lineage>
        <taxon>Bacteria</taxon>
        <taxon>Pseudomonadati</taxon>
        <taxon>Pseudomonadota</taxon>
        <taxon>Gammaproteobacteria</taxon>
        <taxon>Alteromonadales</taxon>
        <taxon>Pseudoalteromonadaceae</taxon>
        <taxon>Pseudoalteromonas</taxon>
    </lineage>
</organism>
<dbReference type="PANTHER" id="PTHR46112:SF3">
    <property type="entry name" value="AMINOPEPTIDASE YPDF"/>
    <property type="match status" value="1"/>
</dbReference>
<evidence type="ECO:0000313" key="3">
    <source>
        <dbReference type="EMBL" id="OUL58746.1"/>
    </source>
</evidence>
<proteinExistence type="predicted"/>
<dbReference type="Pfam" id="PF01321">
    <property type="entry name" value="Creatinase_N"/>
    <property type="match status" value="1"/>
</dbReference>
<dbReference type="SUPFAM" id="SSF53092">
    <property type="entry name" value="Creatinase/prolidase N-terminal domain"/>
    <property type="match status" value="1"/>
</dbReference>
<evidence type="ECO:0000259" key="1">
    <source>
        <dbReference type="Pfam" id="PF00557"/>
    </source>
</evidence>
<dbReference type="RefSeq" id="WP_086742127.1">
    <property type="nucleotide sequence ID" value="NZ_MWPV01000001.1"/>
</dbReference>
<reference evidence="3 4" key="1">
    <citation type="submission" date="2017-02" db="EMBL/GenBank/DDBJ databases">
        <title>Pseudoalteromonas ulvae TC14 Genome.</title>
        <authorList>
            <person name="Molmeret M."/>
        </authorList>
    </citation>
    <scope>NUCLEOTIDE SEQUENCE [LARGE SCALE GENOMIC DNA]</scope>
    <source>
        <strain evidence="3">TC14</strain>
    </source>
</reference>
<keyword evidence="4" id="KW-1185">Reference proteome</keyword>
<accession>A0A244CTG3</accession>
<dbReference type="Proteomes" id="UP000194841">
    <property type="component" value="Unassembled WGS sequence"/>
</dbReference>
<dbReference type="Gene3D" id="3.40.350.10">
    <property type="entry name" value="Creatinase/prolidase N-terminal domain"/>
    <property type="match status" value="1"/>
</dbReference>
<evidence type="ECO:0000313" key="4">
    <source>
        <dbReference type="Proteomes" id="UP000194841"/>
    </source>
</evidence>
<comment type="caution">
    <text evidence="3">The sequence shown here is derived from an EMBL/GenBank/DDBJ whole genome shotgun (WGS) entry which is preliminary data.</text>
</comment>
<dbReference type="Gene3D" id="3.90.230.10">
    <property type="entry name" value="Creatinase/methionine aminopeptidase superfamily"/>
    <property type="match status" value="1"/>
</dbReference>
<dbReference type="Pfam" id="PF00557">
    <property type="entry name" value="Peptidase_M24"/>
    <property type="match status" value="1"/>
</dbReference>
<dbReference type="InterPro" id="IPR029149">
    <property type="entry name" value="Creatin/AminoP/Spt16_N"/>
</dbReference>
<dbReference type="AlphaFoldDB" id="A0A244CTG3"/>
<sequence>MTIGVGGSTPEQELANLTDMTLDIRPIEESEYQARIRRAQSLMKQNNIEAMYLDAGTNLYYFTGLKWYKSERMVGAILPAEGELAFIAPYFEEGSLRDHMLIQGQFIGWQEHESPYAVFADTLTKLNITQGQVAIDESASFFIFDGLRKAAPAMNYVNADIITATCREQKSAAEIALMQRAKDMTLTVQKAAARILKPGISTREVSDFIDQAHRKVGAKAGSSFCIVLFGLATSFPHGVKEAQILQENDWVLIDTGCLVQGYNSDITRTYAYGQATDAQTRAWQAEKDAQVAAFEQAQIGHSCGSVDEAARRVLADYGFSPDYDLPGLPHRTGHGCGLDIHEWPYLVRNNPKPLSVGMVFSNEPMLVIEHQFGVRLEDHFYISEAGPVWFTEPAHSVDDPFGLNA</sequence>
<protein>
    <submittedName>
        <fullName evidence="3">X-Pro dipeptidase</fullName>
    </submittedName>
</protein>
<dbReference type="InterPro" id="IPR036005">
    <property type="entry name" value="Creatinase/aminopeptidase-like"/>
</dbReference>